<feature type="transmembrane region" description="Helical" evidence="8">
    <location>
        <begin position="868"/>
        <end position="899"/>
    </location>
</feature>
<keyword evidence="4 8" id="KW-1133">Transmembrane helix</keyword>
<evidence type="ECO:0000256" key="6">
    <source>
        <dbReference type="ARBA" id="ARBA00043993"/>
    </source>
</evidence>
<evidence type="ECO:0000313" key="11">
    <source>
        <dbReference type="EMBL" id="SQI28872.1"/>
    </source>
</evidence>
<feature type="transmembrane region" description="Helical" evidence="8">
    <location>
        <begin position="439"/>
        <end position="458"/>
    </location>
</feature>
<evidence type="ECO:0000313" key="12">
    <source>
        <dbReference type="Proteomes" id="UP000249091"/>
    </source>
</evidence>
<dbReference type="SUPFAM" id="SSF81324">
    <property type="entry name" value="Voltage-gated potassium channels"/>
    <property type="match status" value="1"/>
</dbReference>
<comment type="similarity">
    <text evidence="6">Belongs to the YccS/YhfK family.</text>
</comment>
<feature type="transmembrane region" description="Helical" evidence="8">
    <location>
        <begin position="139"/>
        <end position="160"/>
    </location>
</feature>
<keyword evidence="3 8" id="KW-0812">Transmembrane</keyword>
<evidence type="ECO:0000259" key="10">
    <source>
        <dbReference type="Pfam" id="PF13515"/>
    </source>
</evidence>
<feature type="transmembrane region" description="Helical" evidence="8">
    <location>
        <begin position="937"/>
        <end position="955"/>
    </location>
</feature>
<keyword evidence="5 8" id="KW-0472">Membrane</keyword>
<dbReference type="RefSeq" id="WP_072698334.1">
    <property type="nucleotide sequence ID" value="NZ_JAFBBL010000001.1"/>
</dbReference>
<feature type="transmembrane region" description="Helical" evidence="8">
    <location>
        <begin position="516"/>
        <end position="534"/>
    </location>
</feature>
<evidence type="ECO:0000256" key="4">
    <source>
        <dbReference type="ARBA" id="ARBA00022989"/>
    </source>
</evidence>
<evidence type="ECO:0000256" key="8">
    <source>
        <dbReference type="SAM" id="Phobius"/>
    </source>
</evidence>
<keyword evidence="12" id="KW-1185">Reference proteome</keyword>
<name>A0A2X4U3J8_9NOCA</name>
<keyword evidence="2" id="KW-1003">Cell membrane</keyword>
<evidence type="ECO:0000256" key="1">
    <source>
        <dbReference type="ARBA" id="ARBA00004651"/>
    </source>
</evidence>
<feature type="transmembrane region" description="Helical" evidence="8">
    <location>
        <begin position="7"/>
        <end position="24"/>
    </location>
</feature>
<proteinExistence type="inferred from homology"/>
<feature type="transmembrane region" description="Helical" evidence="8">
    <location>
        <begin position="563"/>
        <end position="584"/>
    </location>
</feature>
<feature type="region of interest" description="Disordered" evidence="7">
    <location>
        <begin position="765"/>
        <end position="805"/>
    </location>
</feature>
<dbReference type="STRING" id="1219011.GCA_001895045_00345"/>
<sequence length="1149" mass="124253">MDAVQWLGIIILALTLLDIFLTALDYDDAGFLTHAVTAWVWHAIRRITRKMSRGRRPAVLRQVTGIQIVVTVGMWVGGTILGYALIYLGMMSGQGFLYNGGTDDVFGAIYFSTAQLSTVGTTQLVPNTDVARIISVLEALTGIVLLFLILAFLFGVYGVISALRSLSAQFYNPGNSIGDPVASLKPYFPGGESRDLDSKLSSIADSFSSYTDGVRLHHSAYYFQSGRDTFSLPYSIRMLSGVVAALRWGLPRSHPVAVEPMLLPLTDQFLKFADYMHPLLGWTSTDVPETRSRGEFRRLIEENIELHRTAGHRSAPPAESEDPWVARFARVNRRMGELVRLEPFTDLDDAYERYVEWLPFAYRAQQFTDAVGRDLDYQPVYAPGFADVPETTALETTVPETGPATSTPKSAVSGVRAFFANRLTLIDPGYIRLFGSLRVLIAAVASVAVVAIGLEVAGKDPMPTATFGGMIAMFAGGVAAQSGARPGLAKFGGMLTLVPVVVAVGLITLVPHERLPSVFAVAALAFVGVLLSRFGPLGAGLGRVLFMTFYFSLLLRLSPDDFWLYALTGLVSVTASVLVQFVPLGHGHVGLVRGGVRAFENSVANSIDPLVDTVSAARWDPDLRKRVHSGLDQLHHTASFLGGQLTKQDPALDFSAEQLNNLRIRLFDVELATVNLSAAARDATGSGIRVPVRALLAGELEQLQRHIRSYPHLPAWMGDSEDGNDVIRPPDDVPDPVDWPLPARRLHHAARELRFAVDALHSARPEDLLGSPGDTEGAGSVPAAEAKPAAGEPKSSSAPNGGRVFGGPAAGPIRRAVQAALSTGLALWIGGSVSETYQYWAALPAFFVLGETDGETFLKGMQRIVGTVAGAAIGFGFAIVVGTDTPVVFPLLALCILASTYFRPVSYVLSALWITAFVALLYDLLGKLDTETIELRVVETAIGAGLALVVAAIVLPTRTRTRLSSDTSQLVRNVQDVTGVCLAHLRSGSAGNLDRQELARRELALTTLVQKVEATAVPLRRSSGALDVRGIEGRLTALWALLFYTRRLVSATERLSPDENVLTDSQWGVIQDVNEDNFEALLKALAGETPSAVQEDMKATDKYDIPHYTTLSRVLRSLERIDQTVTFMVEEVLPSEGRPSRITSPFRLV</sequence>
<evidence type="ECO:0000256" key="7">
    <source>
        <dbReference type="SAM" id="MobiDB-lite"/>
    </source>
</evidence>
<comment type="subcellular location">
    <subcellularLocation>
        <location evidence="1">Cell membrane</location>
        <topology evidence="1">Multi-pass membrane protein</topology>
    </subcellularLocation>
</comment>
<reference evidence="11 12" key="1">
    <citation type="submission" date="2018-06" db="EMBL/GenBank/DDBJ databases">
        <authorList>
            <consortium name="Pathogen Informatics"/>
            <person name="Doyle S."/>
        </authorList>
    </citation>
    <scope>NUCLEOTIDE SEQUENCE [LARGE SCALE GENOMIC DNA]</scope>
    <source>
        <strain evidence="11 12">NCTC10994</strain>
    </source>
</reference>
<dbReference type="KEGG" id="rcr:NCTC10994_00625"/>
<feature type="domain" description="Potassium channel" evidence="9">
    <location>
        <begin position="102"/>
        <end position="154"/>
    </location>
</feature>
<protein>
    <submittedName>
        <fullName evidence="11">Integral membrane protein</fullName>
    </submittedName>
</protein>
<feature type="transmembrane region" description="Helical" evidence="8">
    <location>
        <begin position="905"/>
        <end position="925"/>
    </location>
</feature>
<dbReference type="Pfam" id="PF13515">
    <property type="entry name" value="FUSC_2"/>
    <property type="match status" value="1"/>
</dbReference>
<feature type="transmembrane region" description="Helical" evidence="8">
    <location>
        <begin position="464"/>
        <end position="484"/>
    </location>
</feature>
<feature type="domain" description="Integral membrane bound transporter" evidence="10">
    <location>
        <begin position="825"/>
        <end position="950"/>
    </location>
</feature>
<feature type="transmembrane region" description="Helical" evidence="8">
    <location>
        <begin position="491"/>
        <end position="510"/>
    </location>
</feature>
<dbReference type="GO" id="GO:0005886">
    <property type="term" value="C:plasma membrane"/>
    <property type="evidence" value="ECO:0007669"/>
    <property type="project" value="UniProtKB-SubCell"/>
</dbReference>
<accession>A0A2X4U3J8</accession>
<evidence type="ECO:0000256" key="3">
    <source>
        <dbReference type="ARBA" id="ARBA00022692"/>
    </source>
</evidence>
<evidence type="ECO:0000256" key="2">
    <source>
        <dbReference type="ARBA" id="ARBA00022475"/>
    </source>
</evidence>
<gene>
    <name evidence="11" type="ORF">NCTC10994_00625</name>
</gene>
<dbReference type="Proteomes" id="UP000249091">
    <property type="component" value="Chromosome 1"/>
</dbReference>
<dbReference type="EMBL" id="LS483468">
    <property type="protein sequence ID" value="SQI28872.1"/>
    <property type="molecule type" value="Genomic_DNA"/>
</dbReference>
<dbReference type="AlphaFoldDB" id="A0A2X4U3J8"/>
<dbReference type="InterPro" id="IPR013099">
    <property type="entry name" value="K_chnl_dom"/>
</dbReference>
<dbReference type="PANTHER" id="PTHR30509">
    <property type="entry name" value="P-HYDROXYBENZOIC ACID EFFLUX PUMP SUBUNIT-RELATED"/>
    <property type="match status" value="1"/>
</dbReference>
<dbReference type="PANTHER" id="PTHR30509:SF9">
    <property type="entry name" value="MULTIDRUG RESISTANCE PROTEIN MDTO"/>
    <property type="match status" value="1"/>
</dbReference>
<evidence type="ECO:0000259" key="9">
    <source>
        <dbReference type="Pfam" id="PF07885"/>
    </source>
</evidence>
<dbReference type="InterPro" id="IPR049453">
    <property type="entry name" value="Memb_transporter_dom"/>
</dbReference>
<organism evidence="11 12">
    <name type="scientific">Rhodococcus coprophilus</name>
    <dbReference type="NCBI Taxonomy" id="38310"/>
    <lineage>
        <taxon>Bacteria</taxon>
        <taxon>Bacillati</taxon>
        <taxon>Actinomycetota</taxon>
        <taxon>Actinomycetes</taxon>
        <taxon>Mycobacteriales</taxon>
        <taxon>Nocardiaceae</taxon>
        <taxon>Rhodococcus</taxon>
    </lineage>
</organism>
<feature type="compositionally biased region" description="Low complexity" evidence="7">
    <location>
        <begin position="778"/>
        <end position="795"/>
    </location>
</feature>
<dbReference type="Gene3D" id="1.10.287.70">
    <property type="match status" value="1"/>
</dbReference>
<dbReference type="Pfam" id="PF07885">
    <property type="entry name" value="Ion_trans_2"/>
    <property type="match status" value="1"/>
</dbReference>
<evidence type="ECO:0000256" key="5">
    <source>
        <dbReference type="ARBA" id="ARBA00023136"/>
    </source>
</evidence>
<feature type="transmembrane region" description="Helical" evidence="8">
    <location>
        <begin position="30"/>
        <end position="47"/>
    </location>
</feature>
<feature type="transmembrane region" description="Helical" evidence="8">
    <location>
        <begin position="68"/>
        <end position="90"/>
    </location>
</feature>